<organism evidence="2 3">
    <name type="scientific">Dokdonia pacifica</name>
    <dbReference type="NCBI Taxonomy" id="1627892"/>
    <lineage>
        <taxon>Bacteria</taxon>
        <taxon>Pseudomonadati</taxon>
        <taxon>Bacteroidota</taxon>
        <taxon>Flavobacteriia</taxon>
        <taxon>Flavobacteriales</taxon>
        <taxon>Flavobacteriaceae</taxon>
        <taxon>Dokdonia</taxon>
    </lineage>
</organism>
<keyword evidence="3" id="KW-1185">Reference proteome</keyword>
<proteinExistence type="predicted"/>
<evidence type="ECO:0000256" key="1">
    <source>
        <dbReference type="SAM" id="SignalP"/>
    </source>
</evidence>
<reference evidence="2 3" key="1">
    <citation type="submission" date="2017-06" db="EMBL/GenBank/DDBJ databases">
        <authorList>
            <person name="Kim H.J."/>
            <person name="Triplett B.A."/>
        </authorList>
    </citation>
    <scope>NUCLEOTIDE SEQUENCE [LARGE SCALE GENOMIC DNA]</scope>
    <source>
        <strain evidence="2 3">DSM 25597</strain>
    </source>
</reference>
<dbReference type="Gene3D" id="1.10.390.10">
    <property type="entry name" value="Neutral Protease Domain 2"/>
    <property type="match status" value="1"/>
</dbReference>
<accession>A0A238YWW6</accession>
<keyword evidence="1" id="KW-0732">Signal</keyword>
<feature type="chain" id="PRO_5013348576" description="Peptidase M1 membrane alanine aminopeptidase domain-containing protein" evidence="1">
    <location>
        <begin position="26"/>
        <end position="947"/>
    </location>
</feature>
<dbReference type="AlphaFoldDB" id="A0A238YWW6"/>
<evidence type="ECO:0000313" key="2">
    <source>
        <dbReference type="EMBL" id="SNR75144.1"/>
    </source>
</evidence>
<name>A0A238YWW6_9FLAO</name>
<evidence type="ECO:0008006" key="4">
    <source>
        <dbReference type="Google" id="ProtNLM"/>
    </source>
</evidence>
<dbReference type="Proteomes" id="UP000198379">
    <property type="component" value="Unassembled WGS sequence"/>
</dbReference>
<feature type="signal peptide" evidence="1">
    <location>
        <begin position="1"/>
        <end position="25"/>
    </location>
</feature>
<evidence type="ECO:0000313" key="3">
    <source>
        <dbReference type="Proteomes" id="UP000198379"/>
    </source>
</evidence>
<sequence>MNSILKKIFQAILVFCLLCTTSVIAQNTIGVNARLLPEEDAIEITQSITYKNTTQDTLTTIYLNDWAHSFSSKETPLAVRFAEDFEKKFHLAKDEERGFTAIKSIYDGTSYLQYKRLDKAQDIIEVPLKTPLLPKASYNLKLTYKVKLPYTRFTNYGVTKTKDYNLRYWYITPAIYDGEWQYYSNKNLVDRYYPNSDIQITFSFPKEYEIITDFETRIENTSYNTKEKIAILNGKDRINPRVYLTKNPNFEKIETDFLTLNSNIDDRMVGDPIRALIVDRIAGFMKENLGEYPHKTLLVTQLDYKENQVYGLNQLPNFIRPFPDGFQYEIKLVKTIINKYVDNTLLVNPRMDRWIIDGIKVHLMQRYIDTFYPDLKVVGSLDKYWLVRQFYLSKLEFNDQYNLLYMNIARLNLDQPLSKPYDSLIKYNVQIANAYKSGAGLRYLGDFLEDDVVNNTIKEFYTNYNLKQGVSPKDFENLIRKNTSKDVDWFFNEYVTTRRKLDFKIKNSKREGDSLVVTIKNKRDNPAPISVYGLKDGEVVSKTWVENIEKTKSIALPADSIDRVVLNYDEIIPEYNLRDSYHNPKGFLGLNKPIQLKFLQDFENPSKNQAFIIPTAEFNIYDGLSPGLKLYNNTILRKNFRYKFEPQFGLRSKAIIGKASLSYTHFLEDSKLFSVRYGVSGNRSSFGPDLFFERFVPFLNFSFKPRDFRANRGSNLSTRFVRVQRDEDFRQESQDPDYSVFNLRFSHFDRAIINTVSYNADLQVAKDFTKLSATFFYRHLYLNNRQLNLRFYAGTFLRNRTRDSGDFFSFALDRPTDYLFDFNYYGRSEDSGIFSQQFIFAEGGFKSRLQPAFANEWITTINASTTLWKYIYAYGDVGLVKNRAQTLEPVYDSGIQVSLLDDYFEIFLPVYSNLGWEIAQPNYDQKIRFIVSLDIDTLIRLFQRRWY</sequence>
<dbReference type="InterPro" id="IPR027268">
    <property type="entry name" value="Peptidase_M4/M1_CTD_sf"/>
</dbReference>
<gene>
    <name evidence="2" type="ORF">SAMN06265376_102395</name>
</gene>
<dbReference type="EMBL" id="FZNY01000002">
    <property type="protein sequence ID" value="SNR75144.1"/>
    <property type="molecule type" value="Genomic_DNA"/>
</dbReference>
<protein>
    <recommendedName>
        <fullName evidence="4">Peptidase M1 membrane alanine aminopeptidase domain-containing protein</fullName>
    </recommendedName>
</protein>